<name>A0AA40G3V1_9HYME</name>
<dbReference type="EMBL" id="JAHYIQ010000007">
    <property type="protein sequence ID" value="KAK1130445.1"/>
    <property type="molecule type" value="Genomic_DNA"/>
</dbReference>
<protein>
    <submittedName>
        <fullName evidence="1">Uncharacterized protein</fullName>
    </submittedName>
</protein>
<reference evidence="1" key="1">
    <citation type="submission" date="2021-10" db="EMBL/GenBank/DDBJ databases">
        <title>Melipona bicolor Genome sequencing and assembly.</title>
        <authorList>
            <person name="Araujo N.S."/>
            <person name="Arias M.C."/>
        </authorList>
    </citation>
    <scope>NUCLEOTIDE SEQUENCE</scope>
    <source>
        <strain evidence="1">USP_2M_L1-L4_2017</strain>
        <tissue evidence="1">Whole body</tissue>
    </source>
</reference>
<organism evidence="1 2">
    <name type="scientific">Melipona bicolor</name>
    <dbReference type="NCBI Taxonomy" id="60889"/>
    <lineage>
        <taxon>Eukaryota</taxon>
        <taxon>Metazoa</taxon>
        <taxon>Ecdysozoa</taxon>
        <taxon>Arthropoda</taxon>
        <taxon>Hexapoda</taxon>
        <taxon>Insecta</taxon>
        <taxon>Pterygota</taxon>
        <taxon>Neoptera</taxon>
        <taxon>Endopterygota</taxon>
        <taxon>Hymenoptera</taxon>
        <taxon>Apocrita</taxon>
        <taxon>Aculeata</taxon>
        <taxon>Apoidea</taxon>
        <taxon>Anthophila</taxon>
        <taxon>Apidae</taxon>
        <taxon>Melipona</taxon>
    </lineage>
</organism>
<proteinExistence type="predicted"/>
<keyword evidence="2" id="KW-1185">Reference proteome</keyword>
<dbReference type="Proteomes" id="UP001177670">
    <property type="component" value="Unassembled WGS sequence"/>
</dbReference>
<evidence type="ECO:0000313" key="2">
    <source>
        <dbReference type="Proteomes" id="UP001177670"/>
    </source>
</evidence>
<comment type="caution">
    <text evidence="1">The sequence shown here is derived from an EMBL/GenBank/DDBJ whole genome shotgun (WGS) entry which is preliminary data.</text>
</comment>
<dbReference type="AlphaFoldDB" id="A0AA40G3V1"/>
<sequence>MNAVSSEELLRSLVMFNTVPGSRWDEKGWHTNEFPQRLVPWTSGTIPACSLCFVAEKKKKEEEEKEGDC</sequence>
<gene>
    <name evidence="1" type="ORF">K0M31_018576</name>
</gene>
<accession>A0AA40G3V1</accession>
<evidence type="ECO:0000313" key="1">
    <source>
        <dbReference type="EMBL" id="KAK1130445.1"/>
    </source>
</evidence>